<dbReference type="GO" id="GO:0044878">
    <property type="term" value="P:mitotic cytokinesis checkpoint signaling"/>
    <property type="evidence" value="ECO:0007669"/>
    <property type="project" value="TreeGrafter"/>
</dbReference>
<dbReference type="GO" id="GO:0032266">
    <property type="term" value="F:phosphatidylinositol-3-phosphate binding"/>
    <property type="evidence" value="ECO:0007669"/>
    <property type="project" value="TreeGrafter"/>
</dbReference>
<dbReference type="PANTHER" id="PTHR46603">
    <property type="entry name" value="ABSCISSION/NOCUT CHECKPOINT REGULATOR"/>
    <property type="match status" value="1"/>
</dbReference>
<keyword evidence="3" id="KW-0862">Zinc</keyword>
<evidence type="ECO:0000313" key="6">
    <source>
        <dbReference type="EMBL" id="VDO88366.1"/>
    </source>
</evidence>
<dbReference type="GO" id="GO:0008270">
    <property type="term" value="F:zinc ion binding"/>
    <property type="evidence" value="ECO:0007669"/>
    <property type="project" value="UniProtKB-KW"/>
</dbReference>
<feature type="domain" description="FYVE zinc finger" evidence="5">
    <location>
        <begin position="7"/>
        <end position="44"/>
    </location>
</feature>
<reference evidence="6" key="1">
    <citation type="submission" date="2018-11" db="EMBL/GenBank/DDBJ databases">
        <authorList>
            <consortium name="Pathogen Informatics"/>
        </authorList>
    </citation>
    <scope>NUCLEOTIDE SEQUENCE [LARGE SCALE GENOMIC DNA]</scope>
</reference>
<accession>A0A3P7YJT0</accession>
<dbReference type="GO" id="GO:0005813">
    <property type="term" value="C:centrosome"/>
    <property type="evidence" value="ECO:0007669"/>
    <property type="project" value="TreeGrafter"/>
</dbReference>
<sequence>MLVQEGCSNCGFSFCRKCLPHRALLPQYANKPVTVCNGCYEKLNITRIKIGADPPAQHSNVPSSSSKNWWGEGLPPPSLRQTIVTNCGRSDVPKNVLTLSEIEQRLADLRGCDVELIRRISQMFEPAEKPRPSGATVKDLMKEAQELAEIEEMYDPDKEIEVRFKRIKYDGSEKPTEHTDDAGTNPRMSTVSSATNFSEATAKELMDINKLHTRIRWSMFCKTIISSSLTTINISARQKSLELEKINNEIGLFWDKQLDKVELSDSDGEELDDETVKKIILEAEQSVADVPDEALTKKNVEPASAVASPQKKPGLFSKIFRRDGKS</sequence>
<evidence type="ECO:0000256" key="3">
    <source>
        <dbReference type="ARBA" id="ARBA00022833"/>
    </source>
</evidence>
<gene>
    <name evidence="6" type="ORF">HPBE_LOCUS11373</name>
</gene>
<name>A0A3P7YJT0_HELPZ</name>
<dbReference type="InterPro" id="IPR013083">
    <property type="entry name" value="Znf_RING/FYVE/PHD"/>
</dbReference>
<evidence type="ECO:0000256" key="4">
    <source>
        <dbReference type="SAM" id="MobiDB-lite"/>
    </source>
</evidence>
<dbReference type="SUPFAM" id="SSF57903">
    <property type="entry name" value="FYVE/PHD zinc finger"/>
    <property type="match status" value="1"/>
</dbReference>
<dbReference type="GO" id="GO:0030496">
    <property type="term" value="C:midbody"/>
    <property type="evidence" value="ECO:0007669"/>
    <property type="project" value="TreeGrafter"/>
</dbReference>
<feature type="region of interest" description="Disordered" evidence="4">
    <location>
        <begin position="171"/>
        <end position="195"/>
    </location>
</feature>
<dbReference type="PANTHER" id="PTHR46603:SF1">
    <property type="entry name" value="ABSCISSION_NOCUT CHECKPOINT REGULATOR"/>
    <property type="match status" value="1"/>
</dbReference>
<evidence type="ECO:0000256" key="1">
    <source>
        <dbReference type="ARBA" id="ARBA00022723"/>
    </source>
</evidence>
<dbReference type="InterPro" id="IPR011011">
    <property type="entry name" value="Znf_FYVE_PHD"/>
</dbReference>
<organism evidence="6">
    <name type="scientific">Heligmosomoides polygyrus</name>
    <name type="common">Parasitic roundworm</name>
    <dbReference type="NCBI Taxonomy" id="6339"/>
    <lineage>
        <taxon>Eukaryota</taxon>
        <taxon>Metazoa</taxon>
        <taxon>Ecdysozoa</taxon>
        <taxon>Nematoda</taxon>
        <taxon>Chromadorea</taxon>
        <taxon>Rhabditida</taxon>
        <taxon>Rhabditina</taxon>
        <taxon>Rhabditomorpha</taxon>
        <taxon>Strongyloidea</taxon>
        <taxon>Heligmosomidae</taxon>
        <taxon>Heligmosomoides</taxon>
    </lineage>
</organism>
<dbReference type="InterPro" id="IPR000306">
    <property type="entry name" value="Znf_FYVE"/>
</dbReference>
<evidence type="ECO:0000256" key="2">
    <source>
        <dbReference type="ARBA" id="ARBA00022771"/>
    </source>
</evidence>
<proteinExistence type="predicted"/>
<dbReference type="OrthoDB" id="5407799at2759"/>
<feature type="compositionally biased region" description="Basic and acidic residues" evidence="4">
    <location>
        <begin position="171"/>
        <end position="181"/>
    </location>
</feature>
<dbReference type="EMBL" id="UZAH01027077">
    <property type="protein sequence ID" value="VDO88366.1"/>
    <property type="molecule type" value="Genomic_DNA"/>
</dbReference>
<dbReference type="GO" id="GO:0009838">
    <property type="term" value="P:abscission"/>
    <property type="evidence" value="ECO:0007669"/>
    <property type="project" value="TreeGrafter"/>
</dbReference>
<dbReference type="Pfam" id="PF01363">
    <property type="entry name" value="FYVE"/>
    <property type="match status" value="1"/>
</dbReference>
<keyword evidence="2" id="KW-0863">Zinc-finger</keyword>
<keyword evidence="1" id="KW-0479">Metal-binding</keyword>
<evidence type="ECO:0000259" key="5">
    <source>
        <dbReference type="Pfam" id="PF01363"/>
    </source>
</evidence>
<protein>
    <recommendedName>
        <fullName evidence="5">FYVE zinc finger domain-containing protein</fullName>
    </recommendedName>
</protein>
<feature type="compositionally biased region" description="Polar residues" evidence="4">
    <location>
        <begin position="186"/>
        <end position="195"/>
    </location>
</feature>
<dbReference type="GO" id="GO:0032154">
    <property type="term" value="C:cleavage furrow"/>
    <property type="evidence" value="ECO:0007669"/>
    <property type="project" value="TreeGrafter"/>
</dbReference>
<dbReference type="Gene3D" id="3.30.40.10">
    <property type="entry name" value="Zinc/RING finger domain, C3HC4 (zinc finger)"/>
    <property type="match status" value="1"/>
</dbReference>
<dbReference type="AlphaFoldDB" id="A0A3P7YJT0"/>